<feature type="chain" id="PRO_5004184137" description="PEP-CTERM exosortase interaction domain protein" evidence="2">
    <location>
        <begin position="21"/>
        <end position="252"/>
    </location>
</feature>
<dbReference type="InterPro" id="IPR022472">
    <property type="entry name" value="VPLPA-CTERM"/>
</dbReference>
<keyword evidence="1" id="KW-0812">Transmembrane</keyword>
<evidence type="ECO:0000313" key="4">
    <source>
        <dbReference type="Proteomes" id="UP000007029"/>
    </source>
</evidence>
<dbReference type="Proteomes" id="UP000007029">
    <property type="component" value="Chromosome"/>
</dbReference>
<dbReference type="OrthoDB" id="7864696at2"/>
<reference evidence="3 4" key="1">
    <citation type="journal article" date="2007" name="J. Bacteriol.">
        <title>The complete genome sequence of Roseobacter denitrificans reveals a mixotrophic rather than photosynthetic metabolism.</title>
        <authorList>
            <person name="Swingley W.D."/>
            <person name="Sadekar S."/>
            <person name="Mastrian S.D."/>
            <person name="Matthies H.J."/>
            <person name="Hao J."/>
            <person name="Ramos H."/>
            <person name="Acharya C.R."/>
            <person name="Conrad A.L."/>
            <person name="Taylor H.L."/>
            <person name="Dejesa L.C."/>
            <person name="Shah M.K."/>
            <person name="O'huallachain M.E."/>
            <person name="Lince M.T."/>
            <person name="Blankenship R.E."/>
            <person name="Beatty J.T."/>
            <person name="Touchman J.W."/>
        </authorList>
    </citation>
    <scope>NUCLEOTIDE SEQUENCE [LARGE SCALE GENOMIC DNA]</scope>
    <source>
        <strain evidence="4">ATCC 33942 / OCh 114</strain>
    </source>
</reference>
<accession>Q168S8</accession>
<keyword evidence="1" id="KW-0472">Membrane</keyword>
<feature type="signal peptide" evidence="2">
    <location>
        <begin position="1"/>
        <end position="20"/>
    </location>
</feature>
<dbReference type="STRING" id="375451.RD1_1905"/>
<proteinExistence type="predicted"/>
<keyword evidence="1" id="KW-1133">Transmembrane helix</keyword>
<evidence type="ECO:0000256" key="2">
    <source>
        <dbReference type="SAM" id="SignalP"/>
    </source>
</evidence>
<evidence type="ECO:0008006" key="5">
    <source>
        <dbReference type="Google" id="ProtNLM"/>
    </source>
</evidence>
<feature type="transmembrane region" description="Helical" evidence="1">
    <location>
        <begin position="224"/>
        <end position="244"/>
    </location>
</feature>
<gene>
    <name evidence="3" type="ordered locus">RD1_1905</name>
</gene>
<dbReference type="AlphaFoldDB" id="Q168S8"/>
<dbReference type="EMBL" id="CP000362">
    <property type="protein sequence ID" value="ABG31515.1"/>
    <property type="molecule type" value="Genomic_DNA"/>
</dbReference>
<evidence type="ECO:0000313" key="3">
    <source>
        <dbReference type="EMBL" id="ABG31515.1"/>
    </source>
</evidence>
<dbReference type="eggNOG" id="ENOG5032XD7">
    <property type="taxonomic scope" value="Bacteria"/>
</dbReference>
<sequence>MLRTTVAAAALLSFGSVAHATSISIQTFTIADFNSLTSSAVIEDFEDQSTLTGLFENGANVDGTGGTTEGEIQGVLGTSVGTFTTIGPIGNGSTCGALDLNGDNCTNIALQEDPGQNGQGNLVPAAGDWSINSNDTLGVIWQAALAGGTFFDSLVFAIQDAADAGAKKLAVSADGVTETFDNLGNGNESIVVVSFGTAVNAATVNIETSANDGFTIDGAAISPVPLPASSLLLIGGMAALAGVARRRKNKKA</sequence>
<dbReference type="HOGENOM" id="CLU_1052647_0_0_5"/>
<protein>
    <recommendedName>
        <fullName evidence="5">PEP-CTERM exosortase interaction domain protein</fullName>
    </recommendedName>
</protein>
<dbReference type="KEGG" id="rde:RD1_1905"/>
<evidence type="ECO:0000256" key="1">
    <source>
        <dbReference type="SAM" id="Phobius"/>
    </source>
</evidence>
<organism evidence="3 4">
    <name type="scientific">Roseobacter denitrificans (strain ATCC 33942 / OCh 114)</name>
    <name type="common">Erythrobacter sp. (strain OCh 114)</name>
    <name type="synonym">Roseobacter denitrificans</name>
    <dbReference type="NCBI Taxonomy" id="375451"/>
    <lineage>
        <taxon>Bacteria</taxon>
        <taxon>Pseudomonadati</taxon>
        <taxon>Pseudomonadota</taxon>
        <taxon>Alphaproteobacteria</taxon>
        <taxon>Rhodobacterales</taxon>
        <taxon>Roseobacteraceae</taxon>
        <taxon>Roseobacter</taxon>
    </lineage>
</organism>
<name>Q168S8_ROSDO</name>
<keyword evidence="2" id="KW-0732">Signal</keyword>
<keyword evidence="4" id="KW-1185">Reference proteome</keyword>
<dbReference type="NCBIfam" id="TIGR03370">
    <property type="entry name" value="VPLPA-CTERM"/>
    <property type="match status" value="1"/>
</dbReference>